<dbReference type="InterPro" id="IPR011989">
    <property type="entry name" value="ARM-like"/>
</dbReference>
<dbReference type="InterPro" id="IPR045185">
    <property type="entry name" value="PUB22/23/24-like"/>
</dbReference>
<feature type="domain" description="U-box" evidence="7">
    <location>
        <begin position="2"/>
        <end position="77"/>
    </location>
</feature>
<dbReference type="CDD" id="cd16664">
    <property type="entry name" value="RING-Ubox_PUB"/>
    <property type="match status" value="1"/>
</dbReference>
<keyword evidence="4 5" id="KW-0833">Ubl conjugation pathway</keyword>
<dbReference type="InterPro" id="IPR003613">
    <property type="entry name" value="Ubox_domain"/>
</dbReference>
<dbReference type="SUPFAM" id="SSF57850">
    <property type="entry name" value="RING/U-box"/>
    <property type="match status" value="1"/>
</dbReference>
<protein>
    <recommendedName>
        <fullName evidence="5 7">U-box domain-containing protein</fullName>
        <ecNumber evidence="5">2.3.2.27</ecNumber>
    </recommendedName>
    <alternativeName>
        <fullName evidence="5">RING-type E3 ubiquitin transferase PUB</fullName>
    </alternativeName>
</protein>
<evidence type="ECO:0000256" key="3">
    <source>
        <dbReference type="ARBA" id="ARBA00022679"/>
    </source>
</evidence>
<evidence type="ECO:0000313" key="8">
    <source>
        <dbReference type="EMBL" id="KAG9452256.1"/>
    </source>
</evidence>
<dbReference type="PANTHER" id="PTHR22849:SF23">
    <property type="entry name" value="U-BOX DOMAIN-CONTAINING PROTEIN"/>
    <property type="match status" value="1"/>
</dbReference>
<dbReference type="InterPro" id="IPR016024">
    <property type="entry name" value="ARM-type_fold"/>
</dbReference>
<dbReference type="GO" id="GO:0061630">
    <property type="term" value="F:ubiquitin protein ligase activity"/>
    <property type="evidence" value="ECO:0007669"/>
    <property type="project" value="UniProtKB-UniRule"/>
</dbReference>
<dbReference type="Pfam" id="PF25598">
    <property type="entry name" value="ARM_PUB"/>
    <property type="match status" value="1"/>
</dbReference>
<comment type="caution">
    <text evidence="8">The sequence shown here is derived from an EMBL/GenBank/DDBJ whole genome shotgun (WGS) entry which is preliminary data.</text>
</comment>
<reference evidence="8 9" key="1">
    <citation type="submission" date="2021-07" db="EMBL/GenBank/DDBJ databases">
        <title>The Aristolochia fimbriata genome: insights into angiosperm evolution, floral development and chemical biosynthesis.</title>
        <authorList>
            <person name="Jiao Y."/>
        </authorList>
    </citation>
    <scope>NUCLEOTIDE SEQUENCE [LARGE SCALE GENOMIC DNA]</scope>
    <source>
        <strain evidence="8">IBCAS-2021</strain>
        <tissue evidence="8">Leaf</tissue>
    </source>
</reference>
<dbReference type="InterPro" id="IPR058678">
    <property type="entry name" value="ARM_PUB"/>
</dbReference>
<dbReference type="PANTHER" id="PTHR22849">
    <property type="entry name" value="WDSAM1 PROTEIN"/>
    <property type="match status" value="1"/>
</dbReference>
<evidence type="ECO:0000256" key="1">
    <source>
        <dbReference type="ARBA" id="ARBA00000900"/>
    </source>
</evidence>
<dbReference type="PROSITE" id="PS51698">
    <property type="entry name" value="U_BOX"/>
    <property type="match status" value="1"/>
</dbReference>
<proteinExistence type="predicted"/>
<dbReference type="GO" id="GO:0016567">
    <property type="term" value="P:protein ubiquitination"/>
    <property type="evidence" value="ECO:0007669"/>
    <property type="project" value="UniProtKB-UniRule"/>
</dbReference>
<organism evidence="8 9">
    <name type="scientific">Aristolochia fimbriata</name>
    <name type="common">White veined hardy Dutchman's pipe vine</name>
    <dbReference type="NCBI Taxonomy" id="158543"/>
    <lineage>
        <taxon>Eukaryota</taxon>
        <taxon>Viridiplantae</taxon>
        <taxon>Streptophyta</taxon>
        <taxon>Embryophyta</taxon>
        <taxon>Tracheophyta</taxon>
        <taxon>Spermatophyta</taxon>
        <taxon>Magnoliopsida</taxon>
        <taxon>Magnoliidae</taxon>
        <taxon>Piperales</taxon>
        <taxon>Aristolochiaceae</taxon>
        <taxon>Aristolochia</taxon>
    </lineage>
</organism>
<dbReference type="Pfam" id="PF04564">
    <property type="entry name" value="U-box"/>
    <property type="match status" value="1"/>
</dbReference>
<dbReference type="InterPro" id="IPR045210">
    <property type="entry name" value="RING-Ubox_PUB"/>
</dbReference>
<dbReference type="Gene3D" id="1.25.10.10">
    <property type="entry name" value="Leucine-rich Repeat Variant"/>
    <property type="match status" value="2"/>
</dbReference>
<dbReference type="AlphaFoldDB" id="A0AAV7EUU4"/>
<sequence length="414" mass="46666">MEVPLFFRCPISMELMSDPVTISTGVTYERRNIEQWFYRYKKTTCPATMQHLESFDLTPNHTLKRLILSWLDQASRSPSSSSPPSPARPNREELVSQLGKLESTPFKVSCLRKLRSMVETDEDARDDFPKLGGIETLGTVIFQILIDPGDCATFRACEEALAILSRLSLSDEASIRLLSKPECLKSMSTMLQRGTAEARLNTVTILRKMSKNQSEYYWVKIIAADQDTGVFKSLLELLSDEICTKAGSIALDVLIELTSKSRKNQVKAIEAGAVWTLIELLSDVGNNNRHRCEKMLYLLKRLCGCPEGRSAFVDHGLAISVVSKKVLRVSDVATKIGVKILWLICSVRPTERVLEEMVMFGAVKKLMGLVHIDGRCSTKERAMKIIKLHGNSWTQYPCFPSEFRDYLRLACARD</sequence>
<gene>
    <name evidence="8" type="ORF">H6P81_005160</name>
</gene>
<keyword evidence="9" id="KW-1185">Reference proteome</keyword>
<evidence type="ECO:0000256" key="4">
    <source>
        <dbReference type="ARBA" id="ARBA00022786"/>
    </source>
</evidence>
<accession>A0AAV7EUU4</accession>
<dbReference type="Gene3D" id="3.30.40.10">
    <property type="entry name" value="Zinc/RING finger domain, C3HC4 (zinc finger)"/>
    <property type="match status" value="1"/>
</dbReference>
<evidence type="ECO:0000256" key="2">
    <source>
        <dbReference type="ARBA" id="ARBA00004906"/>
    </source>
</evidence>
<evidence type="ECO:0000256" key="5">
    <source>
        <dbReference type="RuleBase" id="RU369093"/>
    </source>
</evidence>
<comment type="function">
    <text evidence="5">Functions as an E3 ubiquitin ligase.</text>
</comment>
<feature type="region of interest" description="Disordered" evidence="6">
    <location>
        <begin position="74"/>
        <end position="94"/>
    </location>
</feature>
<dbReference type="EMBL" id="JAINDJ010000003">
    <property type="protein sequence ID" value="KAG9452256.1"/>
    <property type="molecule type" value="Genomic_DNA"/>
</dbReference>
<comment type="pathway">
    <text evidence="2 5">Protein modification; protein ubiquitination.</text>
</comment>
<dbReference type="Proteomes" id="UP000825729">
    <property type="component" value="Unassembled WGS sequence"/>
</dbReference>
<dbReference type="SUPFAM" id="SSF48371">
    <property type="entry name" value="ARM repeat"/>
    <property type="match status" value="1"/>
</dbReference>
<evidence type="ECO:0000256" key="6">
    <source>
        <dbReference type="SAM" id="MobiDB-lite"/>
    </source>
</evidence>
<dbReference type="EC" id="2.3.2.27" evidence="5"/>
<dbReference type="SMART" id="SM00504">
    <property type="entry name" value="Ubox"/>
    <property type="match status" value="1"/>
</dbReference>
<name>A0AAV7EUU4_ARIFI</name>
<keyword evidence="3 5" id="KW-0808">Transferase</keyword>
<dbReference type="InterPro" id="IPR013083">
    <property type="entry name" value="Znf_RING/FYVE/PHD"/>
</dbReference>
<evidence type="ECO:0000313" key="9">
    <source>
        <dbReference type="Proteomes" id="UP000825729"/>
    </source>
</evidence>
<evidence type="ECO:0000259" key="7">
    <source>
        <dbReference type="PROSITE" id="PS51698"/>
    </source>
</evidence>
<comment type="catalytic activity">
    <reaction evidence="1 5">
        <text>S-ubiquitinyl-[E2 ubiquitin-conjugating enzyme]-L-cysteine + [acceptor protein]-L-lysine = [E2 ubiquitin-conjugating enzyme]-L-cysteine + N(6)-ubiquitinyl-[acceptor protein]-L-lysine.</text>
        <dbReference type="EC" id="2.3.2.27"/>
    </reaction>
</comment>